<evidence type="ECO:0000259" key="6">
    <source>
        <dbReference type="PROSITE" id="PS50109"/>
    </source>
</evidence>
<dbReference type="InterPro" id="IPR004358">
    <property type="entry name" value="Sig_transdc_His_kin-like_C"/>
</dbReference>
<keyword evidence="10" id="KW-1185">Reference proteome</keyword>
<dbReference type="PATRIC" id="fig|1382798.3.peg.2559"/>
<keyword evidence="3" id="KW-0597">Phosphoprotein</keyword>
<dbReference type="SMART" id="SM00387">
    <property type="entry name" value="HATPase_c"/>
    <property type="match status" value="1"/>
</dbReference>
<dbReference type="SMART" id="SM00091">
    <property type="entry name" value="PAS"/>
    <property type="match status" value="1"/>
</dbReference>
<organism evidence="9 10">
    <name type="scientific">Neotamlana nanhaiensis</name>
    <dbReference type="NCBI Taxonomy" id="1382798"/>
    <lineage>
        <taxon>Bacteria</taxon>
        <taxon>Pseudomonadati</taxon>
        <taxon>Bacteroidota</taxon>
        <taxon>Flavobacteriia</taxon>
        <taxon>Flavobacteriales</taxon>
        <taxon>Flavobacteriaceae</taxon>
        <taxon>Neotamlana</taxon>
    </lineage>
</organism>
<dbReference type="Pfam" id="PF02518">
    <property type="entry name" value="HATPase_c"/>
    <property type="match status" value="1"/>
</dbReference>
<accession>A0A0D7W6J2</accession>
<dbReference type="OrthoDB" id="5522855at2"/>
<comment type="catalytic activity">
    <reaction evidence="1">
        <text>ATP + protein L-histidine = ADP + protein N-phospho-L-histidine.</text>
        <dbReference type="EC" id="2.7.13.3"/>
    </reaction>
</comment>
<dbReference type="EC" id="2.7.13.3" evidence="2"/>
<evidence type="ECO:0000313" key="10">
    <source>
        <dbReference type="Proteomes" id="UP000032361"/>
    </source>
</evidence>
<dbReference type="EMBL" id="JTDV01000003">
    <property type="protein sequence ID" value="KJD33442.1"/>
    <property type="molecule type" value="Genomic_DNA"/>
</dbReference>
<dbReference type="Proteomes" id="UP000032361">
    <property type="component" value="Unassembled WGS sequence"/>
</dbReference>
<dbReference type="InterPro" id="IPR036890">
    <property type="entry name" value="HATPase_C_sf"/>
</dbReference>
<evidence type="ECO:0000259" key="8">
    <source>
        <dbReference type="PROSITE" id="PS50113"/>
    </source>
</evidence>
<dbReference type="PROSITE" id="PS50109">
    <property type="entry name" value="HIS_KIN"/>
    <property type="match status" value="1"/>
</dbReference>
<keyword evidence="5 9" id="KW-0418">Kinase</keyword>
<dbReference type="RefSeq" id="WP_044625832.1">
    <property type="nucleotide sequence ID" value="NZ_JTDV01000003.1"/>
</dbReference>
<dbReference type="InterPro" id="IPR013655">
    <property type="entry name" value="PAS_fold_3"/>
</dbReference>
<evidence type="ECO:0000256" key="2">
    <source>
        <dbReference type="ARBA" id="ARBA00012438"/>
    </source>
</evidence>
<dbReference type="SUPFAM" id="SSF55874">
    <property type="entry name" value="ATPase domain of HSP90 chaperone/DNA topoisomerase II/histidine kinase"/>
    <property type="match status" value="1"/>
</dbReference>
<evidence type="ECO:0000256" key="5">
    <source>
        <dbReference type="ARBA" id="ARBA00022777"/>
    </source>
</evidence>
<dbReference type="PROSITE" id="PS50113">
    <property type="entry name" value="PAC"/>
    <property type="match status" value="1"/>
</dbReference>
<keyword evidence="4" id="KW-0808">Transferase</keyword>
<dbReference type="InterPro" id="IPR003594">
    <property type="entry name" value="HATPase_dom"/>
</dbReference>
<feature type="domain" description="PAC" evidence="8">
    <location>
        <begin position="83"/>
        <end position="135"/>
    </location>
</feature>
<dbReference type="PROSITE" id="PS50112">
    <property type="entry name" value="PAS"/>
    <property type="match status" value="1"/>
</dbReference>
<evidence type="ECO:0000256" key="3">
    <source>
        <dbReference type="ARBA" id="ARBA00022553"/>
    </source>
</evidence>
<evidence type="ECO:0000259" key="7">
    <source>
        <dbReference type="PROSITE" id="PS50112"/>
    </source>
</evidence>
<evidence type="ECO:0000256" key="1">
    <source>
        <dbReference type="ARBA" id="ARBA00000085"/>
    </source>
</evidence>
<dbReference type="AlphaFoldDB" id="A0A0D7W6J2"/>
<sequence>MIRKLGRLKDTLFENIFNYAKGGIAIVGLNGEWIKVNHSVLEFLGYTERELYQKTFREITHKDDLGLDLNYMHELLSGDIENYQMDKRYFHKNGQIVWASLSVSLVRDVDKSPQYFISQIDDITDRVAYRSQLETMIDVVKEQNERLTSFTDIITHNLKTHVSNLGTLVSFLEEENESLGAVEDFCLLKGSVEHLSQTVVHLTEVAKIRAVNKSQLERLNLKEYIEHALYNISALAKNSNCTIENSISKDFYIQGIPAYLDSIILNFLTNAIKYASPNRDLVIKLSCTNENDYVVFSVEDNGLGIDLNKFGKKMFKMYNTFHKNKDATGIGLFITKNHIESLGGRVAVESAVDVGSKFIVNFKKSTAIEKIDV</sequence>
<dbReference type="STRING" id="1382798.PK35_06190"/>
<dbReference type="InterPro" id="IPR005467">
    <property type="entry name" value="His_kinase_dom"/>
</dbReference>
<proteinExistence type="predicted"/>
<dbReference type="PANTHER" id="PTHR43304">
    <property type="entry name" value="PHYTOCHROME-LIKE PROTEIN CPH1"/>
    <property type="match status" value="1"/>
</dbReference>
<dbReference type="InterPro" id="IPR000014">
    <property type="entry name" value="PAS"/>
</dbReference>
<dbReference type="SMART" id="SM00086">
    <property type="entry name" value="PAC"/>
    <property type="match status" value="1"/>
</dbReference>
<comment type="caution">
    <text evidence="9">The sequence shown here is derived from an EMBL/GenBank/DDBJ whole genome shotgun (WGS) entry which is preliminary data.</text>
</comment>
<dbReference type="GO" id="GO:0004673">
    <property type="term" value="F:protein histidine kinase activity"/>
    <property type="evidence" value="ECO:0007669"/>
    <property type="project" value="UniProtKB-EC"/>
</dbReference>
<feature type="domain" description="Histidine kinase" evidence="6">
    <location>
        <begin position="153"/>
        <end position="366"/>
    </location>
</feature>
<dbReference type="PANTHER" id="PTHR43304:SF1">
    <property type="entry name" value="PAC DOMAIN-CONTAINING PROTEIN"/>
    <property type="match status" value="1"/>
</dbReference>
<dbReference type="SUPFAM" id="SSF55785">
    <property type="entry name" value="PYP-like sensor domain (PAS domain)"/>
    <property type="match status" value="1"/>
</dbReference>
<dbReference type="Pfam" id="PF08447">
    <property type="entry name" value="PAS_3"/>
    <property type="match status" value="1"/>
</dbReference>
<feature type="domain" description="PAS" evidence="7">
    <location>
        <begin position="9"/>
        <end position="79"/>
    </location>
</feature>
<name>A0A0D7W6J2_9FLAO</name>
<dbReference type="CDD" id="cd00130">
    <property type="entry name" value="PAS"/>
    <property type="match status" value="1"/>
</dbReference>
<reference evidence="9 10" key="1">
    <citation type="journal article" date="2015" name="Antonie Van Leeuwenhoek">
        <title>Tamlana nanhaiensis sp. nov., isolated from surface seawater collected from the South China Sea.</title>
        <authorList>
            <person name="Liu X."/>
            <person name="Lai Q."/>
            <person name="Du Y."/>
            <person name="Li G."/>
            <person name="Sun F."/>
            <person name="Shao Z."/>
        </authorList>
    </citation>
    <scope>NUCLEOTIDE SEQUENCE [LARGE SCALE GENOMIC DNA]</scope>
    <source>
        <strain evidence="9 10">FHC16</strain>
    </source>
</reference>
<evidence type="ECO:0000313" key="9">
    <source>
        <dbReference type="EMBL" id="KJD33442.1"/>
    </source>
</evidence>
<protein>
    <recommendedName>
        <fullName evidence="2">histidine kinase</fullName>
        <ecNumber evidence="2">2.7.13.3</ecNumber>
    </recommendedName>
</protein>
<dbReference type="InterPro" id="IPR001610">
    <property type="entry name" value="PAC"/>
</dbReference>
<dbReference type="NCBIfam" id="TIGR00229">
    <property type="entry name" value="sensory_box"/>
    <property type="match status" value="1"/>
</dbReference>
<dbReference type="PRINTS" id="PR00344">
    <property type="entry name" value="BCTRLSENSOR"/>
</dbReference>
<dbReference type="InterPro" id="IPR052162">
    <property type="entry name" value="Sensor_kinase/Photoreceptor"/>
</dbReference>
<dbReference type="InterPro" id="IPR000700">
    <property type="entry name" value="PAS-assoc_C"/>
</dbReference>
<dbReference type="Gene3D" id="3.30.565.10">
    <property type="entry name" value="Histidine kinase-like ATPase, C-terminal domain"/>
    <property type="match status" value="1"/>
</dbReference>
<evidence type="ECO:0000256" key="4">
    <source>
        <dbReference type="ARBA" id="ARBA00022679"/>
    </source>
</evidence>
<gene>
    <name evidence="9" type="ORF">PK35_06190</name>
</gene>
<dbReference type="InterPro" id="IPR035965">
    <property type="entry name" value="PAS-like_dom_sf"/>
</dbReference>
<dbReference type="Gene3D" id="3.30.450.20">
    <property type="entry name" value="PAS domain"/>
    <property type="match status" value="1"/>
</dbReference>